<sequence>MADTDALITRDAAEAALFGTRDGTCLFAPIRHHSPACAWMLRAMIDDHQPELILIEAPRDLIHHVPFLTDPETVAPVAIVSLGAREGQSTRAVRYFPFSDHSPELLAIRQAAQIGADVQFIDLPAGRHFDDDVKIAPFQSEIAFDTATFVRATCSKLGLRDGAELWDHLFETRLGQSDWRGFFSDVYAYCLALRETTAPDIIVHDDTLTREAEMRAHIAAAQGKRVIVLTGGFHTPALIQPGDEKPAKSSDVESYLIGYGEEALDALSGYGAGLRYPGWYAGLWQSACAANGSPDWSAHALETSLGFAAQMAGDNRRVAVPQLVEMLGMAEGLARLKGREAILLPDLFDGLRSALIKTEAGPGEPFSQRLHAYLRGTKLGKVPKSAGQPPIVADARARAQTARVDLSDSIKRAKKLDIRRKPTHLKTSQFFYQMGLLNTGFASLETGPDFVIGSRIDLLFEEWLVGWSPFVEGALIDAARLGATLPEAAANHLFEQRQALFEAGRGNDLSAILDLLLAGLRAGLGSDLTELADEMRNSVSIAADFDALAQIIQKLQSVSAPGDPLFDENAPDLVAILTTAFDRMVYLIEDLTETTEDAMPDRIASLGIVAAVLRGPQADRFDGQTFTDALTRILAIKDCPPMLAGALAGLLVRAGLYAPETLAHLLQGNLRGIGSAPEDRAALLMGLLSVAPMVLWQNQVVLDSANAAISELDEDIFVAALPSLRRSLTQLNPHETDRLAEELAALFGVQASSISGVKSRFTEQEAARALAIDRAMDDLLIADGLTHWKAF</sequence>
<comment type="caution">
    <text evidence="1">The sequence shown here is derived from an EMBL/GenBank/DDBJ whole genome shotgun (WGS) entry which is preliminary data.</text>
</comment>
<gene>
    <name evidence="1" type="ORF">HRQ87_01275</name>
</gene>
<dbReference type="InterPro" id="IPR043737">
    <property type="entry name" value="DUF5682"/>
</dbReference>
<accession>A0ABX2IN74</accession>
<dbReference type="Proteomes" id="UP000777935">
    <property type="component" value="Unassembled WGS sequence"/>
</dbReference>
<name>A0ABX2IN74_9RHOB</name>
<protein>
    <submittedName>
        <fullName evidence="1">Uncharacterized protein</fullName>
    </submittedName>
</protein>
<dbReference type="EMBL" id="JABUFE010000001">
    <property type="protein sequence ID" value="NSX53426.1"/>
    <property type="molecule type" value="Genomic_DNA"/>
</dbReference>
<evidence type="ECO:0000313" key="1">
    <source>
        <dbReference type="EMBL" id="NSX53426.1"/>
    </source>
</evidence>
<evidence type="ECO:0000313" key="2">
    <source>
        <dbReference type="Proteomes" id="UP000777935"/>
    </source>
</evidence>
<dbReference type="Pfam" id="PF18934">
    <property type="entry name" value="DUF5682"/>
    <property type="match status" value="1"/>
</dbReference>
<organism evidence="1 2">
    <name type="scientific">Parasulfitobacter algicola</name>
    <dbReference type="NCBI Taxonomy" id="2614809"/>
    <lineage>
        <taxon>Bacteria</taxon>
        <taxon>Pseudomonadati</taxon>
        <taxon>Pseudomonadota</taxon>
        <taxon>Alphaproteobacteria</taxon>
        <taxon>Rhodobacterales</taxon>
        <taxon>Roseobacteraceae</taxon>
        <taxon>Parasulfitobacter</taxon>
    </lineage>
</organism>
<keyword evidence="2" id="KW-1185">Reference proteome</keyword>
<proteinExistence type="predicted"/>
<dbReference type="RefSeq" id="WP_174134538.1">
    <property type="nucleotide sequence ID" value="NZ_JABUFE010000001.1"/>
</dbReference>
<reference evidence="1 2" key="1">
    <citation type="submission" date="2020-06" db="EMBL/GenBank/DDBJ databases">
        <title>Sulfitobacter algicola sp. nov., isolated from green algae.</title>
        <authorList>
            <person name="Wang C."/>
        </authorList>
    </citation>
    <scope>NUCLEOTIDE SEQUENCE [LARGE SCALE GENOMIC DNA]</scope>
    <source>
        <strain evidence="1 2">1151</strain>
    </source>
</reference>